<dbReference type="EMBL" id="SRRH01000064">
    <property type="protein sequence ID" value="KAG6300504.1"/>
    <property type="molecule type" value="Genomic_DNA"/>
</dbReference>
<evidence type="ECO:0000256" key="1">
    <source>
        <dbReference type="SAM" id="MobiDB-lite"/>
    </source>
</evidence>
<keyword evidence="3" id="KW-1185">Reference proteome</keyword>
<accession>A0A9P7QMR4</accession>
<dbReference type="Proteomes" id="UP000707071">
    <property type="component" value="Unassembled WGS sequence"/>
</dbReference>
<evidence type="ECO:0000313" key="3">
    <source>
        <dbReference type="Proteomes" id="UP000707071"/>
    </source>
</evidence>
<sequence>MTSPQSVSRALPKLVRLSRFGQADAPTSGQIWLNSRAARTQDSGVRRTKDNTQILRCHKFAGAHRNVSSKVPSFKVPTPNDPSRQANPFHAVGWTA</sequence>
<organism evidence="2 3">
    <name type="scientific">Claviceps aff. purpurea</name>
    <dbReference type="NCBI Taxonomy" id="1967640"/>
    <lineage>
        <taxon>Eukaryota</taxon>
        <taxon>Fungi</taxon>
        <taxon>Dikarya</taxon>
        <taxon>Ascomycota</taxon>
        <taxon>Pezizomycotina</taxon>
        <taxon>Sordariomycetes</taxon>
        <taxon>Hypocreomycetidae</taxon>
        <taxon>Hypocreales</taxon>
        <taxon>Clavicipitaceae</taxon>
        <taxon>Claviceps</taxon>
    </lineage>
</organism>
<proteinExistence type="predicted"/>
<comment type="caution">
    <text evidence="2">The sequence shown here is derived from an EMBL/GenBank/DDBJ whole genome shotgun (WGS) entry which is preliminary data.</text>
</comment>
<protein>
    <submittedName>
        <fullName evidence="2">Uncharacterized protein</fullName>
    </submittedName>
</protein>
<evidence type="ECO:0000313" key="2">
    <source>
        <dbReference type="EMBL" id="KAG6300504.1"/>
    </source>
</evidence>
<gene>
    <name evidence="2" type="ORF">E4U09_006784</name>
</gene>
<name>A0A9P7QMR4_9HYPO</name>
<reference evidence="2 3" key="1">
    <citation type="journal article" date="2020" name="bioRxiv">
        <title>Whole genome comparisons of ergot fungi reveals the divergence and evolution of species within the genus Claviceps are the result of varying mechanisms driving genome evolution and host range expansion.</title>
        <authorList>
            <person name="Wyka S.A."/>
            <person name="Mondo S.J."/>
            <person name="Liu M."/>
            <person name="Dettman J."/>
            <person name="Nalam V."/>
            <person name="Broders K.D."/>
        </authorList>
    </citation>
    <scope>NUCLEOTIDE SEQUENCE [LARGE SCALE GENOMIC DNA]</scope>
    <source>
        <strain evidence="2 3">Clav52</strain>
    </source>
</reference>
<dbReference type="AlphaFoldDB" id="A0A9P7QMR4"/>
<feature type="region of interest" description="Disordered" evidence="1">
    <location>
        <begin position="67"/>
        <end position="96"/>
    </location>
</feature>